<feature type="domain" description="D-isomer specific 2-hydroxyacid dehydrogenase NAD-binding" evidence="3">
    <location>
        <begin position="115"/>
        <end position="288"/>
    </location>
</feature>
<protein>
    <submittedName>
        <fullName evidence="4">(S)-sulfolactate dehydrogenase</fullName>
        <ecNumber evidence="4">1.1.1.310</ecNumber>
    </submittedName>
</protein>
<keyword evidence="1 4" id="KW-0560">Oxidoreductase</keyword>
<organism evidence="4 5">
    <name type="scientific">Pigmentiphaga humi</name>
    <dbReference type="NCBI Taxonomy" id="2478468"/>
    <lineage>
        <taxon>Bacteria</taxon>
        <taxon>Pseudomonadati</taxon>
        <taxon>Pseudomonadota</taxon>
        <taxon>Betaproteobacteria</taxon>
        <taxon>Burkholderiales</taxon>
        <taxon>Alcaligenaceae</taxon>
        <taxon>Pigmentiphaga</taxon>
    </lineage>
</organism>
<dbReference type="PANTHER" id="PTHR43333:SF1">
    <property type="entry name" value="D-ISOMER SPECIFIC 2-HYDROXYACID DEHYDROGENASE NAD-BINDING DOMAIN-CONTAINING PROTEIN"/>
    <property type="match status" value="1"/>
</dbReference>
<name>A0A3P4B2E9_9BURK</name>
<dbReference type="RefSeq" id="WP_124079390.1">
    <property type="nucleotide sequence ID" value="NZ_UWPJ01000016.1"/>
</dbReference>
<accession>A0A3P4B2E9</accession>
<evidence type="ECO:0000313" key="5">
    <source>
        <dbReference type="Proteomes" id="UP000277294"/>
    </source>
</evidence>
<dbReference type="EMBL" id="UWPJ01000016">
    <property type="protein sequence ID" value="VCU69880.1"/>
    <property type="molecule type" value="Genomic_DNA"/>
</dbReference>
<keyword evidence="2" id="KW-0520">NAD</keyword>
<dbReference type="InterPro" id="IPR036291">
    <property type="entry name" value="NAD(P)-bd_dom_sf"/>
</dbReference>
<keyword evidence="5" id="KW-1185">Reference proteome</keyword>
<dbReference type="EC" id="1.1.1.310" evidence="4"/>
<evidence type="ECO:0000313" key="4">
    <source>
        <dbReference type="EMBL" id="VCU69880.1"/>
    </source>
</evidence>
<dbReference type="GO" id="GO:0051287">
    <property type="term" value="F:NAD binding"/>
    <property type="evidence" value="ECO:0007669"/>
    <property type="project" value="InterPro"/>
</dbReference>
<reference evidence="4 5" key="1">
    <citation type="submission" date="2018-10" db="EMBL/GenBank/DDBJ databases">
        <authorList>
            <person name="Criscuolo A."/>
        </authorList>
    </citation>
    <scope>NUCLEOTIDE SEQUENCE [LARGE SCALE GENOMIC DNA]</scope>
    <source>
        <strain evidence="4">DnA1</strain>
    </source>
</reference>
<dbReference type="GO" id="GO:0102155">
    <property type="term" value="F:S-sulfolactate dehydrogenase activity"/>
    <property type="evidence" value="ECO:0007669"/>
    <property type="project" value="UniProtKB-EC"/>
</dbReference>
<proteinExistence type="predicted"/>
<evidence type="ECO:0000256" key="1">
    <source>
        <dbReference type="ARBA" id="ARBA00023002"/>
    </source>
</evidence>
<dbReference type="InterPro" id="IPR006140">
    <property type="entry name" value="D-isomer_DH_NAD-bd"/>
</dbReference>
<gene>
    <name evidence="4" type="primary">slcC</name>
    <name evidence="4" type="ORF">PIGHUM_01945</name>
</gene>
<dbReference type="Proteomes" id="UP000277294">
    <property type="component" value="Unassembled WGS sequence"/>
</dbReference>
<dbReference type="Gene3D" id="3.40.50.720">
    <property type="entry name" value="NAD(P)-binding Rossmann-like Domain"/>
    <property type="match status" value="2"/>
</dbReference>
<evidence type="ECO:0000259" key="3">
    <source>
        <dbReference type="Pfam" id="PF02826"/>
    </source>
</evidence>
<dbReference type="PANTHER" id="PTHR43333">
    <property type="entry name" value="2-HACID_DH_C DOMAIN-CONTAINING PROTEIN"/>
    <property type="match status" value="1"/>
</dbReference>
<dbReference type="OrthoDB" id="9805416at2"/>
<dbReference type="SUPFAM" id="SSF52283">
    <property type="entry name" value="Formate/glycerate dehydrogenase catalytic domain-like"/>
    <property type="match status" value="1"/>
</dbReference>
<dbReference type="SUPFAM" id="SSF51735">
    <property type="entry name" value="NAD(P)-binding Rossmann-fold domains"/>
    <property type="match status" value="1"/>
</dbReference>
<sequence length="322" mass="34531">MKQTLDTPGDALRMLIVNADGEYYAQELARRVPHVAFDWIRPGQPVPERAWTAAALACFASALDSQLLASLPGLRWLQALSSGMDGIAGHPGLPPGTLLTSAHGIHGPAVSEMALTMMLALARDLPGILADQRAHRWRRRPQPLLHGKTLVVLGTGLIAAELAQKCQALGMRTLALSGTPRPVAGFERVYAREHLREVAAQADFLVLLAPLTEATRGLVDASVLAVLPPRAHVINLARAGLCDTAALVDALRGERLAGAALDVFEREPLPADDPLWSVPRLLITPHLGGESDRYADRVLPLIEHNVRAYAAGDLAGLRNRVC</sequence>
<evidence type="ECO:0000256" key="2">
    <source>
        <dbReference type="ARBA" id="ARBA00023027"/>
    </source>
</evidence>
<dbReference type="AlphaFoldDB" id="A0A3P4B2E9"/>
<dbReference type="CDD" id="cd05300">
    <property type="entry name" value="2-Hacid_dh_1"/>
    <property type="match status" value="1"/>
</dbReference>
<dbReference type="Pfam" id="PF02826">
    <property type="entry name" value="2-Hacid_dh_C"/>
    <property type="match status" value="1"/>
</dbReference>